<organism evidence="1">
    <name type="scientific">Brugia malayi</name>
    <name type="common">Filarial nematode worm</name>
    <dbReference type="NCBI Taxonomy" id="6279"/>
    <lineage>
        <taxon>Eukaryota</taxon>
        <taxon>Metazoa</taxon>
        <taxon>Ecdysozoa</taxon>
        <taxon>Nematoda</taxon>
        <taxon>Chromadorea</taxon>
        <taxon>Rhabditida</taxon>
        <taxon>Spirurina</taxon>
        <taxon>Spiruromorpha</taxon>
        <taxon>Filarioidea</taxon>
        <taxon>Onchocercidae</taxon>
        <taxon>Brugia</taxon>
    </lineage>
</organism>
<dbReference type="AlphaFoldDB" id="A0A0J9Y504"/>
<reference evidence="1" key="2">
    <citation type="submission" date="2012-12" db="EMBL/GenBank/DDBJ databases">
        <authorList>
            <person name="Gao Y.W."/>
            <person name="Fan S.T."/>
            <person name="Sun H.T."/>
            <person name="Wang Z."/>
            <person name="Gao X.L."/>
            <person name="Li Y.G."/>
            <person name="Wang T.C."/>
            <person name="Zhang K."/>
            <person name="Xu W.W."/>
            <person name="Yu Z.J."/>
            <person name="Xia X.Z."/>
        </authorList>
    </citation>
    <scope>NUCLEOTIDE SEQUENCE</scope>
    <source>
        <strain evidence="1">FR3</strain>
    </source>
</reference>
<accession>A0A0J9Y504</accession>
<gene>
    <name evidence="1 2" type="ORF">Bm14350</name>
    <name evidence="1" type="ORF">BM_Bm14350</name>
</gene>
<dbReference type="EMBL" id="LN857023">
    <property type="protein sequence ID" value="CDQ01717.1"/>
    <property type="molecule type" value="Genomic_DNA"/>
</dbReference>
<name>A0A0J9Y504_BRUMA</name>
<protein>
    <submittedName>
        <fullName evidence="1">Bm14350</fullName>
    </submittedName>
</protein>
<evidence type="ECO:0000313" key="1">
    <source>
        <dbReference type="EMBL" id="CDQ01717.1"/>
    </source>
</evidence>
<dbReference type="WormBase" id="Bm14350">
    <property type="protein sequence ID" value="BM45301"/>
    <property type="gene ID" value="WBGene00234611"/>
</dbReference>
<reference evidence="1" key="1">
    <citation type="journal article" date="2007" name="Science">
        <title>Draft genome of the filarial nematode parasite Brugia malayi.</title>
        <authorList>
            <person name="Ghedin E."/>
            <person name="Wang S."/>
            <person name="Spiro D."/>
            <person name="Caler E."/>
            <person name="Zhao Q."/>
            <person name="Crabtree J."/>
            <person name="Allen J.E."/>
            <person name="Delcher A.L."/>
            <person name="Guiliano D.B."/>
            <person name="Miranda-Saavedra D."/>
            <person name="Angiuoli S.V."/>
            <person name="Creasy T."/>
            <person name="Amedeo P."/>
            <person name="Haas B."/>
            <person name="El-Sayed N.M."/>
            <person name="Wortman J.R."/>
            <person name="Feldblyum T."/>
            <person name="Tallon L."/>
            <person name="Schatz M."/>
            <person name="Shumway M."/>
            <person name="Koo H."/>
            <person name="Salzberg S.L."/>
            <person name="Schobel S."/>
            <person name="Pertea M."/>
            <person name="Pop M."/>
            <person name="White O."/>
            <person name="Barton G.J."/>
            <person name="Carlow C.K."/>
            <person name="Crawford M.J."/>
            <person name="Daub J."/>
            <person name="Dimmic M.W."/>
            <person name="Estes C.F."/>
            <person name="Foster J.M."/>
            <person name="Ganatra M."/>
            <person name="Gregory W.F."/>
            <person name="Johnson N.M."/>
            <person name="Jin J."/>
            <person name="Komuniecki R."/>
            <person name="Korf I."/>
            <person name="Kumar S."/>
            <person name="Laney S."/>
            <person name="Li B.W."/>
            <person name="Li W."/>
            <person name="Lindblom T.H."/>
            <person name="Lustigman S."/>
            <person name="Ma D."/>
            <person name="Maina C.V."/>
            <person name="Martin D.M."/>
            <person name="McCarter J.P."/>
            <person name="McReynolds L."/>
            <person name="Mitreva M."/>
            <person name="Nutman T.B."/>
            <person name="Parkinson J."/>
            <person name="Peregrin-Alvarez J.M."/>
            <person name="Poole C."/>
            <person name="Ren Q."/>
            <person name="Saunders L."/>
            <person name="Sluder A.E."/>
            <person name="Smith K."/>
            <person name="Stanke M."/>
            <person name="Unnasch T.R."/>
            <person name="Ware J."/>
            <person name="Wei A.D."/>
            <person name="Weil G."/>
            <person name="Williams D.J."/>
            <person name="Zhang Y."/>
            <person name="Williams S.A."/>
            <person name="Fraser-Liggett C."/>
            <person name="Slatko B."/>
            <person name="Blaxter M.L."/>
            <person name="Scott A.L."/>
        </authorList>
    </citation>
    <scope>NUCLEOTIDE SEQUENCE</scope>
    <source>
        <strain evidence="1">FR3</strain>
    </source>
</reference>
<evidence type="ECO:0000313" key="2">
    <source>
        <dbReference type="WormBase" id="Bm14350"/>
    </source>
</evidence>
<sequence>MIRKAILTTYSKHDDNRRSVSSIFEPDWCFHFCSCHPLSLCCSEQSETQHLVDKPVGEASTSCHCRALTSRAKYDQFGLDYR</sequence>
<proteinExistence type="predicted"/>